<feature type="region of interest" description="Disordered" evidence="4">
    <location>
        <begin position="314"/>
        <end position="386"/>
    </location>
</feature>
<dbReference type="InterPro" id="IPR008021">
    <property type="entry name" value="Attachment_G3P_N"/>
</dbReference>
<comment type="subcellular location">
    <subcellularLocation>
        <location evidence="1">Host membrane</location>
        <topology evidence="1">Single-pass membrane protein</topology>
    </subcellularLocation>
</comment>
<sequence>MKTILLLATLAGGLLSFHASASFSSPDHLRRSLPSSFLMSRAETDEKLTDAQCQAKPPMNDYTMTNVFEGKPDKNGVTQKYAIYKGCIYQSSGICVGSNNGTEYFCNWIPVSSSTPSDGDDKPSDKPDDKPTDKPDDNKPDTPDSPGGDSGNKPDEPELPDYSKPSQPDDMKYVQQMLSYIAQHTPDELYTAFGFKYDVTHSWTDNRAVYGAYIVKIKDVIPPTYKSYDVLRSILTSFQTIYKTKVPPIQGVPEKCVSGHWIVMPDDCVPYRSRMQAYSSYIALPDAFGPAFATGRINDPNYASYSDYQKGITRCDRDPTDASCNNKPDEQPGDGNTGNNPDNKPGGDGGNKPGDKPDTTPPGGGTVLPPGGDTVPPPGVRPCVGDDCKDGAPFDYERMGNVTKDRLSENYDDSVTRSLAQKNADASFSGVTDAQDKLSDGAAAVVSGSSQGDLSGGQLSKVVSGTGSSPLLDRFKIQDLPSPSQCRPFVFGAGQVYEFTLDCDKMNFFKQIFAFILYFWTFITLYETFVSLPSKNKG</sequence>
<dbReference type="Gene3D" id="2.30.27.10">
    <property type="entry name" value="Phage FD Coat Protein,Membrane penetration domain"/>
    <property type="match status" value="1"/>
</dbReference>
<organism evidence="8 9">
    <name type="scientific">Klebsiella oxytoca</name>
    <dbReference type="NCBI Taxonomy" id="571"/>
    <lineage>
        <taxon>Bacteria</taxon>
        <taxon>Pseudomonadati</taxon>
        <taxon>Pseudomonadota</taxon>
        <taxon>Gammaproteobacteria</taxon>
        <taxon>Enterobacterales</taxon>
        <taxon>Enterobacteriaceae</taxon>
        <taxon>Klebsiella/Raoultella group</taxon>
        <taxon>Klebsiella</taxon>
    </lineage>
</organism>
<keyword evidence="5" id="KW-0812">Transmembrane</keyword>
<evidence type="ECO:0000313" key="8">
    <source>
        <dbReference type="EMBL" id="HAT1685021.1"/>
    </source>
</evidence>
<keyword evidence="5" id="KW-0472">Membrane</keyword>
<evidence type="ECO:0000259" key="7">
    <source>
        <dbReference type="Pfam" id="PF05357"/>
    </source>
</evidence>
<comment type="caution">
    <text evidence="8">The sequence shown here is derived from an EMBL/GenBank/DDBJ whole genome shotgun (WGS) entry which is preliminary data.</text>
</comment>
<gene>
    <name evidence="8" type="ORF">I8Y21_005850</name>
</gene>
<dbReference type="SUPFAM" id="SSF50176">
    <property type="entry name" value="N-terminal domains of the minor coat protein g3p"/>
    <property type="match status" value="1"/>
</dbReference>
<dbReference type="InterPro" id="IPR036200">
    <property type="entry name" value="Attachment_G3P_N_sf"/>
</dbReference>
<reference evidence="8" key="1">
    <citation type="journal article" date="2018" name="Genome Biol.">
        <title>SKESA: strategic k-mer extension for scrupulous assemblies.</title>
        <authorList>
            <person name="Souvorov A."/>
            <person name="Agarwala R."/>
            <person name="Lipman D.J."/>
        </authorList>
    </citation>
    <scope>NUCLEOTIDE SEQUENCE</scope>
    <source>
        <strain evidence="8">R404</strain>
    </source>
</reference>
<feature type="signal peptide" evidence="6">
    <location>
        <begin position="1"/>
        <end position="21"/>
    </location>
</feature>
<feature type="region of interest" description="Disordered" evidence="4">
    <location>
        <begin position="113"/>
        <end position="168"/>
    </location>
</feature>
<feature type="chain" id="PRO_5042992444" description="Attachment protein G3P N-terminal domain-containing protein" evidence="6">
    <location>
        <begin position="22"/>
        <end position="538"/>
    </location>
</feature>
<feature type="compositionally biased region" description="Basic and acidic residues" evidence="4">
    <location>
        <begin position="119"/>
        <end position="142"/>
    </location>
</feature>
<evidence type="ECO:0000256" key="1">
    <source>
        <dbReference type="ARBA" id="ARBA00004379"/>
    </source>
</evidence>
<keyword evidence="3 5" id="KW-1133">Transmembrane helix</keyword>
<dbReference type="GO" id="GO:0033644">
    <property type="term" value="C:host cell membrane"/>
    <property type="evidence" value="ECO:0007669"/>
    <property type="project" value="UniProtKB-SubCell"/>
</dbReference>
<keyword evidence="2" id="KW-1043">Host membrane</keyword>
<dbReference type="Proteomes" id="UP000856143">
    <property type="component" value="Unassembled WGS sequence"/>
</dbReference>
<keyword evidence="6" id="KW-0732">Signal</keyword>
<feature type="domain" description="Attachment protein G3P N-terminal" evidence="7">
    <location>
        <begin position="49"/>
        <end position="97"/>
    </location>
</feature>
<accession>A0AAN5RGN0</accession>
<protein>
    <recommendedName>
        <fullName evidence="7">Attachment protein G3P N-terminal domain-containing protein</fullName>
    </recommendedName>
</protein>
<evidence type="ECO:0000313" key="9">
    <source>
        <dbReference type="Proteomes" id="UP000856143"/>
    </source>
</evidence>
<evidence type="ECO:0000256" key="3">
    <source>
        <dbReference type="ARBA" id="ARBA00022989"/>
    </source>
</evidence>
<evidence type="ECO:0000256" key="2">
    <source>
        <dbReference type="ARBA" id="ARBA00022870"/>
    </source>
</evidence>
<evidence type="ECO:0000256" key="5">
    <source>
        <dbReference type="SAM" id="Phobius"/>
    </source>
</evidence>
<dbReference type="AlphaFoldDB" id="A0AAN5RGN0"/>
<dbReference type="EMBL" id="DACSEO010000140">
    <property type="protein sequence ID" value="HAT1685021.1"/>
    <property type="molecule type" value="Genomic_DNA"/>
</dbReference>
<dbReference type="Pfam" id="PF05357">
    <property type="entry name" value="Phage_Coat_A"/>
    <property type="match status" value="1"/>
</dbReference>
<name>A0AAN5RGN0_KLEOX</name>
<feature type="compositionally biased region" description="Low complexity" evidence="4">
    <location>
        <begin position="333"/>
        <end position="344"/>
    </location>
</feature>
<proteinExistence type="predicted"/>
<evidence type="ECO:0000256" key="6">
    <source>
        <dbReference type="SAM" id="SignalP"/>
    </source>
</evidence>
<feature type="transmembrane region" description="Helical" evidence="5">
    <location>
        <begin position="512"/>
        <end position="532"/>
    </location>
</feature>
<evidence type="ECO:0000256" key="4">
    <source>
        <dbReference type="SAM" id="MobiDB-lite"/>
    </source>
</evidence>
<reference evidence="8" key="2">
    <citation type="submission" date="2020-11" db="EMBL/GenBank/DDBJ databases">
        <authorList>
            <consortium name="NCBI Pathogen Detection Project"/>
        </authorList>
    </citation>
    <scope>NUCLEOTIDE SEQUENCE</scope>
    <source>
        <strain evidence="8">R404</strain>
    </source>
</reference>